<name>A0A1H4G1H7_ALKAM</name>
<keyword evidence="1" id="KW-0472">Membrane</keyword>
<dbReference type="STRING" id="152573.SAMN04488051_11611"/>
<dbReference type="AlphaFoldDB" id="A0A1H4G1H7"/>
<evidence type="ECO:0000313" key="3">
    <source>
        <dbReference type="Proteomes" id="UP000198773"/>
    </source>
</evidence>
<evidence type="ECO:0000256" key="1">
    <source>
        <dbReference type="SAM" id="Phobius"/>
    </source>
</evidence>
<evidence type="ECO:0000313" key="2">
    <source>
        <dbReference type="EMBL" id="SEB03443.1"/>
    </source>
</evidence>
<gene>
    <name evidence="2" type="ORF">SAMN04488051_11611</name>
</gene>
<protein>
    <submittedName>
        <fullName evidence="2">Uncharacterized protein</fullName>
    </submittedName>
</protein>
<keyword evidence="3" id="KW-1185">Reference proteome</keyword>
<feature type="transmembrane region" description="Helical" evidence="1">
    <location>
        <begin position="224"/>
        <end position="244"/>
    </location>
</feature>
<keyword evidence="1" id="KW-1133">Transmembrane helix</keyword>
<dbReference type="OrthoDB" id="5878888at2"/>
<dbReference type="RefSeq" id="WP_091345430.1">
    <property type="nucleotide sequence ID" value="NZ_FNRM01000016.1"/>
</dbReference>
<dbReference type="EMBL" id="FNRM01000016">
    <property type="protein sequence ID" value="SEB03443.1"/>
    <property type="molecule type" value="Genomic_DNA"/>
</dbReference>
<dbReference type="Proteomes" id="UP000198773">
    <property type="component" value="Unassembled WGS sequence"/>
</dbReference>
<reference evidence="2 3" key="1">
    <citation type="submission" date="2016-10" db="EMBL/GenBank/DDBJ databases">
        <authorList>
            <person name="de Groot N.N."/>
        </authorList>
    </citation>
    <scope>NUCLEOTIDE SEQUENCE [LARGE SCALE GENOMIC DNA]</scope>
    <source>
        <strain evidence="2 3">CGMCC 1.3430</strain>
    </source>
</reference>
<sequence>MAAFIAQQPANSRLRQQQLQQQFTENQTDIYVLNAREITDFWLTVQRQEGKSQVQSAALFEELTGVALATAITQFGRDYGAAGNDARVLAVLATDLQRGGRFFSTYETVTRNGRQYIIFKGNHRARQVIKGTRYLASNTSLIKMAVGKEGLKQSAKSGFLVSVIFSLSLHSIQWLFEDEYRWTNWLAGISTDLVKIAIAGAAGYFAALGAASLSIALVGGTIAVVPLAAGVIAAIIVGVALNYADEHFQVTQRLIQYLEEKEEEAKRKLFDGFYYAIQSGVKSVKTQLTQAATRKINDLLRFNPRLWN</sequence>
<organism evidence="2 3">
    <name type="scientific">Alkalimonas amylolytica</name>
    <dbReference type="NCBI Taxonomy" id="152573"/>
    <lineage>
        <taxon>Bacteria</taxon>
        <taxon>Pseudomonadati</taxon>
        <taxon>Pseudomonadota</taxon>
        <taxon>Gammaproteobacteria</taxon>
        <taxon>Alkalimonas</taxon>
    </lineage>
</organism>
<accession>A0A1H4G1H7</accession>
<feature type="transmembrane region" description="Helical" evidence="1">
    <location>
        <begin position="196"/>
        <end position="217"/>
    </location>
</feature>
<keyword evidence="1" id="KW-0812">Transmembrane</keyword>
<proteinExistence type="predicted"/>